<evidence type="ECO:0000313" key="4">
    <source>
        <dbReference type="EMBL" id="MBU2789332.1"/>
    </source>
</evidence>
<dbReference type="AlphaFoldDB" id="A0AAE2YS68"/>
<feature type="domain" description="Sugar fermentation stimulation protein C-terminal" evidence="2">
    <location>
        <begin position="81"/>
        <end position="220"/>
    </location>
</feature>
<dbReference type="InterPro" id="IPR040452">
    <property type="entry name" value="SfsA_C"/>
</dbReference>
<accession>A0AAE2YS68</accession>
<dbReference type="GO" id="GO:0003677">
    <property type="term" value="F:DNA binding"/>
    <property type="evidence" value="ECO:0007669"/>
    <property type="project" value="InterPro"/>
</dbReference>
<protein>
    <recommendedName>
        <fullName evidence="1">Sugar fermentation stimulation protein homolog</fullName>
    </recommendedName>
</protein>
<feature type="domain" description="SfsA N-terminal OB" evidence="3">
    <location>
        <begin position="12"/>
        <end position="78"/>
    </location>
</feature>
<dbReference type="HAMAP" id="MF_00095">
    <property type="entry name" value="SfsA"/>
    <property type="match status" value="1"/>
</dbReference>
<dbReference type="PANTHER" id="PTHR30545:SF2">
    <property type="entry name" value="SUGAR FERMENTATION STIMULATION PROTEIN A"/>
    <property type="match status" value="1"/>
</dbReference>
<dbReference type="Proteomes" id="UP001197378">
    <property type="component" value="Unassembled WGS sequence"/>
</dbReference>
<dbReference type="CDD" id="cd22359">
    <property type="entry name" value="SfsA-like_bacterial"/>
    <property type="match status" value="1"/>
</dbReference>
<sequence>MKLPPLTPAKLLRRYKRFLADCELENGEVVQVHCPNPGSMRSCAEAGQPVLLSWHADKKRKLPWTWELYWSGASWVTINTQRPNAVVAEALREQRIVELAGYRELRREVAYGEHERVDFWLGDPEHGEVFVEVKSCTLLDDEGVLRFPDAHSRRALRHLQALEGERSRGHRAVMLFLLGREDGHGFAPADAIDPKYGAALRQARERGVEVLAYRSRVRPDSIELCDAEPLLF</sequence>
<comment type="similarity">
    <text evidence="1">Belongs to the SfsA family.</text>
</comment>
<evidence type="ECO:0000259" key="2">
    <source>
        <dbReference type="Pfam" id="PF03749"/>
    </source>
</evidence>
<dbReference type="InterPro" id="IPR041465">
    <property type="entry name" value="SfsA_N"/>
</dbReference>
<dbReference type="EMBL" id="JAAXYO010000196">
    <property type="protein sequence ID" value="MBU2789332.1"/>
    <property type="molecule type" value="Genomic_DNA"/>
</dbReference>
<reference evidence="4" key="1">
    <citation type="journal article" date="2021" name="ISME J.">
        <title>Genomic evolution of the class Acidithiobacillia: deep-branching Proteobacteria living in extreme acidic conditions.</title>
        <authorList>
            <person name="Moya-Beltran A."/>
            <person name="Beard S."/>
            <person name="Rojas-Villalobos C."/>
            <person name="Issotta F."/>
            <person name="Gallardo Y."/>
            <person name="Ulloa R."/>
            <person name="Giaveno A."/>
            <person name="Degli Esposti M."/>
            <person name="Johnson D.B."/>
            <person name="Quatrini R."/>
        </authorList>
    </citation>
    <scope>NUCLEOTIDE SEQUENCE</scope>
    <source>
        <strain evidence="4">VAN18-1</strain>
    </source>
</reference>
<proteinExistence type="inferred from homology"/>
<evidence type="ECO:0000256" key="1">
    <source>
        <dbReference type="HAMAP-Rule" id="MF_00095"/>
    </source>
</evidence>
<keyword evidence="5" id="KW-1185">Reference proteome</keyword>
<dbReference type="Gene3D" id="2.40.50.580">
    <property type="match status" value="1"/>
</dbReference>
<dbReference type="Gene3D" id="3.40.1350.60">
    <property type="match status" value="1"/>
</dbReference>
<gene>
    <name evidence="1 4" type="primary">sfsA</name>
    <name evidence="4" type="ORF">HFQ13_14170</name>
</gene>
<dbReference type="InterPro" id="IPR005224">
    <property type="entry name" value="SfsA"/>
</dbReference>
<comment type="caution">
    <text evidence="4">The sequence shown here is derived from an EMBL/GenBank/DDBJ whole genome shotgun (WGS) entry which is preliminary data.</text>
</comment>
<name>A0AAE2YS68_9PROT</name>
<dbReference type="Pfam" id="PF17746">
    <property type="entry name" value="SfsA_N"/>
    <property type="match status" value="1"/>
</dbReference>
<dbReference type="RefSeq" id="WP_215873248.1">
    <property type="nucleotide sequence ID" value="NZ_JAAXYO010000196.1"/>
</dbReference>
<dbReference type="PANTHER" id="PTHR30545">
    <property type="entry name" value="SUGAR FERMENTATION STIMULATION PROTEIN A"/>
    <property type="match status" value="1"/>
</dbReference>
<dbReference type="NCBIfam" id="TIGR00230">
    <property type="entry name" value="sfsA"/>
    <property type="match status" value="1"/>
</dbReference>
<evidence type="ECO:0000259" key="3">
    <source>
        <dbReference type="Pfam" id="PF17746"/>
    </source>
</evidence>
<evidence type="ECO:0000313" key="5">
    <source>
        <dbReference type="Proteomes" id="UP001197378"/>
    </source>
</evidence>
<organism evidence="4 5">
    <name type="scientific">Igneacidithiobacillus copahuensis</name>
    <dbReference type="NCBI Taxonomy" id="2724909"/>
    <lineage>
        <taxon>Bacteria</taxon>
        <taxon>Pseudomonadati</taxon>
        <taxon>Pseudomonadota</taxon>
        <taxon>Acidithiobacillia</taxon>
        <taxon>Acidithiobacillales</taxon>
        <taxon>Acidithiobacillaceae</taxon>
        <taxon>Igneacidithiobacillus</taxon>
    </lineage>
</organism>
<dbReference type="Pfam" id="PF03749">
    <property type="entry name" value="SfsA"/>
    <property type="match status" value="1"/>
</dbReference>